<name>A0A375BHM8_9BURK</name>
<dbReference type="AlphaFoldDB" id="A0A375BHM8"/>
<comment type="caution">
    <text evidence="1">The sequence shown here is derived from an EMBL/GenBank/DDBJ whole genome shotgun (WGS) entry which is preliminary data.</text>
</comment>
<protein>
    <submittedName>
        <fullName evidence="1">Uncharacterized protein</fullName>
    </submittedName>
</protein>
<accession>A0A375BHM8</accession>
<sequence length="36" mass="3915">MSPLVSAVRHGPQRLIGVKNYAPYLVIPAQAGIQRL</sequence>
<dbReference type="Proteomes" id="UP000256780">
    <property type="component" value="Chromosome CBM2587_a"/>
</dbReference>
<proteinExistence type="predicted"/>
<organism evidence="1">
    <name type="scientific">Cupriavidus taiwanensis</name>
    <dbReference type="NCBI Taxonomy" id="164546"/>
    <lineage>
        <taxon>Bacteria</taxon>
        <taxon>Pseudomonadati</taxon>
        <taxon>Pseudomonadota</taxon>
        <taxon>Betaproteobacteria</taxon>
        <taxon>Burkholderiales</taxon>
        <taxon>Burkholderiaceae</taxon>
        <taxon>Cupriavidus</taxon>
    </lineage>
</organism>
<evidence type="ECO:0000313" key="1">
    <source>
        <dbReference type="EMBL" id="SOY45542.1"/>
    </source>
</evidence>
<gene>
    <name evidence="1" type="ORF">CBM2587_A120143</name>
</gene>
<dbReference type="EMBL" id="OFSQ01000004">
    <property type="protein sequence ID" value="SOY45542.1"/>
    <property type="molecule type" value="Genomic_DNA"/>
</dbReference>
<reference evidence="1" key="1">
    <citation type="submission" date="2018-01" db="EMBL/GenBank/DDBJ databases">
        <authorList>
            <person name="Clerissi C."/>
        </authorList>
    </citation>
    <scope>NUCLEOTIDE SEQUENCE</scope>
    <source>
        <strain evidence="1">Cupriavidus sp. LMG 19464</strain>
    </source>
</reference>